<dbReference type="Proteomes" id="UP001281761">
    <property type="component" value="Unassembled WGS sequence"/>
</dbReference>
<accession>A0ABQ9YE72</accession>
<organism evidence="2 3">
    <name type="scientific">Blattamonas nauphoetae</name>
    <dbReference type="NCBI Taxonomy" id="2049346"/>
    <lineage>
        <taxon>Eukaryota</taxon>
        <taxon>Metamonada</taxon>
        <taxon>Preaxostyla</taxon>
        <taxon>Oxymonadida</taxon>
        <taxon>Blattamonas</taxon>
    </lineage>
</organism>
<evidence type="ECO:0000256" key="1">
    <source>
        <dbReference type="SAM" id="MobiDB-lite"/>
    </source>
</evidence>
<name>A0ABQ9YE72_9EUKA</name>
<dbReference type="EMBL" id="JARBJD010000013">
    <property type="protein sequence ID" value="KAK2962073.1"/>
    <property type="molecule type" value="Genomic_DNA"/>
</dbReference>
<proteinExistence type="predicted"/>
<evidence type="ECO:0000313" key="2">
    <source>
        <dbReference type="EMBL" id="KAK2962073.1"/>
    </source>
</evidence>
<gene>
    <name evidence="2" type="ORF">BLNAU_3129</name>
</gene>
<keyword evidence="3" id="KW-1185">Reference proteome</keyword>
<sequence length="458" mass="50918">MIHRLSCDLLYVSRTNRTVGRIHWKQRNVTMSVMCQNPQKHDSTRWRCESMTSSVQISKYILLLTVRKFCGLTKLPVSFTMIVGENFLRLSDESISRFVLSLAPTSSDESLLTFVEHSLIEATMEMLDDLFGTYSAKLHFALLNAELVGTPPGLKTHQIEDSIKQTSVNETILKHILVPSEGYIHHLCANRWSIVDDDQLYKRSSTPLLQSCHASAHSRRPSQSHAQPGEHDQAPHHRLARHARPVSGALAGAADRGLQQVDEAHIPQRQLNQQTGMECQRALTDLVHLGLRIFLCIVISPSFPICLSLKLSRLMSDCISPTSTKSDHSPSAFVNWDGTPIDSHSDKVVIFYSLVSILKSDEMIDDVMENNIILFLAQITAAHGDEADQLIFGLVPPSTGSIDIFIASVIVLTSVSNQKIIKATMTMVTRLINSCSSELHLKLVEGDLIVVLETRSGP</sequence>
<feature type="region of interest" description="Disordered" evidence="1">
    <location>
        <begin position="212"/>
        <end position="240"/>
    </location>
</feature>
<comment type="caution">
    <text evidence="2">The sequence shown here is derived from an EMBL/GenBank/DDBJ whole genome shotgun (WGS) entry which is preliminary data.</text>
</comment>
<reference evidence="2 3" key="1">
    <citation type="journal article" date="2022" name="bioRxiv">
        <title>Genomics of Preaxostyla Flagellates Illuminates Evolutionary Transitions and the Path Towards Mitochondrial Loss.</title>
        <authorList>
            <person name="Novak L.V.F."/>
            <person name="Treitli S.C."/>
            <person name="Pyrih J."/>
            <person name="Halakuc P."/>
            <person name="Pipaliya S.V."/>
            <person name="Vacek V."/>
            <person name="Brzon O."/>
            <person name="Soukal P."/>
            <person name="Eme L."/>
            <person name="Dacks J.B."/>
            <person name="Karnkowska A."/>
            <person name="Elias M."/>
            <person name="Hampl V."/>
        </authorList>
    </citation>
    <scope>NUCLEOTIDE SEQUENCE [LARGE SCALE GENOMIC DNA]</scope>
    <source>
        <strain evidence="2">NAU3</strain>
        <tissue evidence="2">Gut</tissue>
    </source>
</reference>
<protein>
    <submittedName>
        <fullName evidence="2">Uncharacterized protein</fullName>
    </submittedName>
</protein>
<evidence type="ECO:0000313" key="3">
    <source>
        <dbReference type="Proteomes" id="UP001281761"/>
    </source>
</evidence>